<dbReference type="InterPro" id="IPR001387">
    <property type="entry name" value="Cro/C1-type_HTH"/>
</dbReference>
<dbReference type="STRING" id="159292.SAMN05192546_10190"/>
<evidence type="ECO:0000256" key="1">
    <source>
        <dbReference type="ARBA" id="ARBA00023125"/>
    </source>
</evidence>
<dbReference type="SMART" id="SM00530">
    <property type="entry name" value="HTH_XRE"/>
    <property type="match status" value="3"/>
</dbReference>
<evidence type="ECO:0000313" key="4">
    <source>
        <dbReference type="Proteomes" id="UP000199230"/>
    </source>
</evidence>
<protein>
    <submittedName>
        <fullName evidence="3">Helix-turn-helix domain-containing protein</fullName>
    </submittedName>
</protein>
<accession>A0A1H3IBF3</accession>
<dbReference type="RefSeq" id="WP_093309794.1">
    <property type="nucleotide sequence ID" value="NZ_FNPV01000001.1"/>
</dbReference>
<dbReference type="GO" id="GO:0003700">
    <property type="term" value="F:DNA-binding transcription factor activity"/>
    <property type="evidence" value="ECO:0007669"/>
    <property type="project" value="TreeGrafter"/>
</dbReference>
<dbReference type="GO" id="GO:0003677">
    <property type="term" value="F:DNA binding"/>
    <property type="evidence" value="ECO:0007669"/>
    <property type="project" value="UniProtKB-KW"/>
</dbReference>
<dbReference type="SUPFAM" id="SSF47413">
    <property type="entry name" value="lambda repressor-like DNA-binding domains"/>
    <property type="match status" value="3"/>
</dbReference>
<dbReference type="CDD" id="cd00093">
    <property type="entry name" value="HTH_XRE"/>
    <property type="match status" value="3"/>
</dbReference>
<dbReference type="PROSITE" id="PS50943">
    <property type="entry name" value="HTH_CROC1"/>
    <property type="match status" value="3"/>
</dbReference>
<proteinExistence type="predicted"/>
<feature type="domain" description="HTH cro/C1-type" evidence="2">
    <location>
        <begin position="7"/>
        <end position="61"/>
    </location>
</feature>
<dbReference type="InterPro" id="IPR010982">
    <property type="entry name" value="Lambda_DNA-bd_dom_sf"/>
</dbReference>
<dbReference type="Pfam" id="PF01381">
    <property type="entry name" value="HTH_3"/>
    <property type="match status" value="3"/>
</dbReference>
<dbReference type="Gene3D" id="1.10.260.40">
    <property type="entry name" value="lambda repressor-like DNA-binding domains"/>
    <property type="match status" value="3"/>
</dbReference>
<organism evidence="3 4">
    <name type="scientific">Tindallia californiensis</name>
    <dbReference type="NCBI Taxonomy" id="159292"/>
    <lineage>
        <taxon>Bacteria</taxon>
        <taxon>Bacillati</taxon>
        <taxon>Bacillota</taxon>
        <taxon>Clostridia</taxon>
        <taxon>Peptostreptococcales</taxon>
        <taxon>Tindalliaceae</taxon>
        <taxon>Tindallia</taxon>
    </lineage>
</organism>
<evidence type="ECO:0000313" key="3">
    <source>
        <dbReference type="EMBL" id="SDY25040.1"/>
    </source>
</evidence>
<reference evidence="3 4" key="1">
    <citation type="submission" date="2016-10" db="EMBL/GenBank/DDBJ databases">
        <authorList>
            <person name="de Groot N.N."/>
        </authorList>
    </citation>
    <scope>NUCLEOTIDE SEQUENCE [LARGE SCALE GENOMIC DNA]</scope>
    <source>
        <strain evidence="3 4">APO</strain>
    </source>
</reference>
<dbReference type="OrthoDB" id="371153at2"/>
<dbReference type="InterPro" id="IPR050807">
    <property type="entry name" value="TransReg_Diox_bact_type"/>
</dbReference>
<gene>
    <name evidence="3" type="ORF">SAMN05192546_10190</name>
</gene>
<keyword evidence="1" id="KW-0238">DNA-binding</keyword>
<dbReference type="GO" id="GO:0005829">
    <property type="term" value="C:cytosol"/>
    <property type="evidence" value="ECO:0007669"/>
    <property type="project" value="TreeGrafter"/>
</dbReference>
<dbReference type="Proteomes" id="UP000199230">
    <property type="component" value="Unassembled WGS sequence"/>
</dbReference>
<dbReference type="PANTHER" id="PTHR46797:SF2">
    <property type="entry name" value="TRANSCRIPTIONAL REGULATOR"/>
    <property type="match status" value="1"/>
</dbReference>
<dbReference type="EMBL" id="FNPV01000001">
    <property type="protein sequence ID" value="SDY25040.1"/>
    <property type="molecule type" value="Genomic_DNA"/>
</dbReference>
<sequence length="257" mass="29150">MIHGDRVKWLREKHQMTQEYLAEQMRVPLNQLREIEENQREMSPKFFARLVEVLEMNDDDISSWKHIAVGATGNKVRALRKNKGLNLEELGALTGLSPTYISEVERGEKVASISALRAITEVFEVPISLFIGNKRKQSVVGQKLRNARVNRGITQKELAEITGLSTAMITHLENGKVQASLDSIEKISESLGISICYLILEQEEVEEMIGAITPEMREILFDKNVQNVIGSICTFSKEEMIQVLNYVHLIKNPFIKS</sequence>
<dbReference type="AlphaFoldDB" id="A0A1H3IBF3"/>
<dbReference type="PANTHER" id="PTHR46797">
    <property type="entry name" value="HTH-TYPE TRANSCRIPTIONAL REGULATOR"/>
    <property type="match status" value="1"/>
</dbReference>
<evidence type="ECO:0000259" key="2">
    <source>
        <dbReference type="PROSITE" id="PS50943"/>
    </source>
</evidence>
<feature type="domain" description="HTH cro/C1-type" evidence="2">
    <location>
        <begin position="76"/>
        <end position="130"/>
    </location>
</feature>
<name>A0A1H3IBF3_9FIRM</name>
<keyword evidence="4" id="KW-1185">Reference proteome</keyword>
<feature type="domain" description="HTH cro/C1-type" evidence="2">
    <location>
        <begin position="144"/>
        <end position="198"/>
    </location>
</feature>